<proteinExistence type="predicted"/>
<accession>A0ABS8D6Z3</accession>
<evidence type="ECO:0000256" key="1">
    <source>
        <dbReference type="SAM" id="MobiDB-lite"/>
    </source>
</evidence>
<feature type="region of interest" description="Disordered" evidence="1">
    <location>
        <begin position="1"/>
        <end position="34"/>
    </location>
</feature>
<comment type="caution">
    <text evidence="2">The sequence shown here is derived from an EMBL/GenBank/DDBJ whole genome shotgun (WGS) entry which is preliminary data.</text>
</comment>
<reference evidence="2" key="1">
    <citation type="submission" date="2021-10" db="EMBL/GenBank/DDBJ databases">
        <title>The complete genome sequence of Leeia sp. TBRC 13508.</title>
        <authorList>
            <person name="Charoenyingcharoen P."/>
            <person name="Yukphan P."/>
        </authorList>
    </citation>
    <scope>NUCLEOTIDE SEQUENCE</scope>
    <source>
        <strain evidence="2">TBRC 13508</strain>
    </source>
</reference>
<name>A0ABS8D6Z3_9NEIS</name>
<sequence length="66" mass="7212">MNTYHPSIDELAASVSRAKNNGVEQRHPAPVSSTQLLGKDGVLEILHDGQLYLLRKTSTGKLILTK</sequence>
<dbReference type="RefSeq" id="WP_227180699.1">
    <property type="nucleotide sequence ID" value="NZ_JAJBZT010000005.1"/>
</dbReference>
<dbReference type="Proteomes" id="UP001165395">
    <property type="component" value="Unassembled WGS sequence"/>
</dbReference>
<keyword evidence="3" id="KW-1185">Reference proteome</keyword>
<dbReference type="Pfam" id="PF10636">
    <property type="entry name" value="hemP"/>
    <property type="match status" value="1"/>
</dbReference>
<evidence type="ECO:0000313" key="3">
    <source>
        <dbReference type="Proteomes" id="UP001165395"/>
    </source>
</evidence>
<gene>
    <name evidence="2" type="ORF">LIN78_10215</name>
</gene>
<protein>
    <submittedName>
        <fullName evidence="2">Hemin uptake protein HemP</fullName>
    </submittedName>
</protein>
<dbReference type="EMBL" id="JAJBZT010000005">
    <property type="protein sequence ID" value="MCB6183917.1"/>
    <property type="molecule type" value="Genomic_DNA"/>
</dbReference>
<organism evidence="2 3">
    <name type="scientific">Leeia speluncae</name>
    <dbReference type="NCBI Taxonomy" id="2884804"/>
    <lineage>
        <taxon>Bacteria</taxon>
        <taxon>Pseudomonadati</taxon>
        <taxon>Pseudomonadota</taxon>
        <taxon>Betaproteobacteria</taxon>
        <taxon>Neisseriales</taxon>
        <taxon>Leeiaceae</taxon>
        <taxon>Leeia</taxon>
    </lineage>
</organism>
<evidence type="ECO:0000313" key="2">
    <source>
        <dbReference type="EMBL" id="MCB6183917.1"/>
    </source>
</evidence>
<dbReference type="InterPro" id="IPR019600">
    <property type="entry name" value="Hemin_uptake_protein_HemP"/>
</dbReference>
<dbReference type="Gene3D" id="2.10.70.10">
    <property type="entry name" value="Complement Module, domain 1"/>
    <property type="match status" value="1"/>
</dbReference>